<evidence type="ECO:0000313" key="3">
    <source>
        <dbReference type="Proteomes" id="UP001215598"/>
    </source>
</evidence>
<comment type="caution">
    <text evidence="2">The sequence shown here is derived from an EMBL/GenBank/DDBJ whole genome shotgun (WGS) entry which is preliminary data.</text>
</comment>
<sequence>MPMLSGWSEPSKREISVVETNLADPGLSIRICTRPSCNREVPQMQKQLKTCERCRERSKQEKARKKERDLAKKRSQLQEITAKQTEQATLWKDTEGGTPVEGHAKRTNGTANPKTSQKCVEEKRRAASAKPADENVNPIHANATKPITTEDTTQHSIQHATCVAPFCASTSCSSIDTMFRALLDEHERQLRAKPVPSLKFTTKTGENALQDGLDELSDLLCVAREVSISGAATKRKREEEFDLNLPRGSHAAATPHKRLRPTPQSEPILGFQDLVTNSAPAAKEMVSKLAASLIQAAMFNPFTLRRDTSNLPLRYKIPERRCQRSTEVTLHPASEFPSPLPFK</sequence>
<evidence type="ECO:0000256" key="1">
    <source>
        <dbReference type="SAM" id="MobiDB-lite"/>
    </source>
</evidence>
<feature type="compositionally biased region" description="Polar residues" evidence="1">
    <location>
        <begin position="77"/>
        <end position="88"/>
    </location>
</feature>
<feature type="region of interest" description="Disordered" evidence="1">
    <location>
        <begin position="54"/>
        <end position="152"/>
    </location>
</feature>
<dbReference type="EMBL" id="JARKIB010000008">
    <property type="protein sequence ID" value="KAJ7777262.1"/>
    <property type="molecule type" value="Genomic_DNA"/>
</dbReference>
<accession>A0AAD7K324</accession>
<name>A0AAD7K324_9AGAR</name>
<evidence type="ECO:0000313" key="2">
    <source>
        <dbReference type="EMBL" id="KAJ7777262.1"/>
    </source>
</evidence>
<gene>
    <name evidence="2" type="ORF">B0H16DRAFT_952500</name>
</gene>
<feature type="compositionally biased region" description="Basic and acidic residues" evidence="1">
    <location>
        <begin position="54"/>
        <end position="72"/>
    </location>
</feature>
<protein>
    <submittedName>
        <fullName evidence="2">Uncharacterized protein</fullName>
    </submittedName>
</protein>
<feature type="compositionally biased region" description="Polar residues" evidence="1">
    <location>
        <begin position="107"/>
        <end position="118"/>
    </location>
</feature>
<dbReference type="Proteomes" id="UP001215598">
    <property type="component" value="Unassembled WGS sequence"/>
</dbReference>
<organism evidence="2 3">
    <name type="scientific">Mycena metata</name>
    <dbReference type="NCBI Taxonomy" id="1033252"/>
    <lineage>
        <taxon>Eukaryota</taxon>
        <taxon>Fungi</taxon>
        <taxon>Dikarya</taxon>
        <taxon>Basidiomycota</taxon>
        <taxon>Agaricomycotina</taxon>
        <taxon>Agaricomycetes</taxon>
        <taxon>Agaricomycetidae</taxon>
        <taxon>Agaricales</taxon>
        <taxon>Marasmiineae</taxon>
        <taxon>Mycenaceae</taxon>
        <taxon>Mycena</taxon>
    </lineage>
</organism>
<keyword evidence="3" id="KW-1185">Reference proteome</keyword>
<dbReference type="AlphaFoldDB" id="A0AAD7K324"/>
<reference evidence="2" key="1">
    <citation type="submission" date="2023-03" db="EMBL/GenBank/DDBJ databases">
        <title>Massive genome expansion in bonnet fungi (Mycena s.s.) driven by repeated elements and novel gene families across ecological guilds.</title>
        <authorList>
            <consortium name="Lawrence Berkeley National Laboratory"/>
            <person name="Harder C.B."/>
            <person name="Miyauchi S."/>
            <person name="Viragh M."/>
            <person name="Kuo A."/>
            <person name="Thoen E."/>
            <person name="Andreopoulos B."/>
            <person name="Lu D."/>
            <person name="Skrede I."/>
            <person name="Drula E."/>
            <person name="Henrissat B."/>
            <person name="Morin E."/>
            <person name="Kohler A."/>
            <person name="Barry K."/>
            <person name="LaButti K."/>
            <person name="Morin E."/>
            <person name="Salamov A."/>
            <person name="Lipzen A."/>
            <person name="Mereny Z."/>
            <person name="Hegedus B."/>
            <person name="Baldrian P."/>
            <person name="Stursova M."/>
            <person name="Weitz H."/>
            <person name="Taylor A."/>
            <person name="Grigoriev I.V."/>
            <person name="Nagy L.G."/>
            <person name="Martin F."/>
            <person name="Kauserud H."/>
        </authorList>
    </citation>
    <scope>NUCLEOTIDE SEQUENCE</scope>
    <source>
        <strain evidence="2">CBHHK182m</strain>
    </source>
</reference>
<proteinExistence type="predicted"/>